<dbReference type="SUPFAM" id="SSF161098">
    <property type="entry name" value="MetI-like"/>
    <property type="match status" value="1"/>
</dbReference>
<evidence type="ECO:0000256" key="5">
    <source>
        <dbReference type="ARBA" id="ARBA00022989"/>
    </source>
</evidence>
<evidence type="ECO:0000256" key="2">
    <source>
        <dbReference type="ARBA" id="ARBA00022448"/>
    </source>
</evidence>
<accession>A0A8J3I6S5</accession>
<feature type="transmembrane region" description="Helical" evidence="7">
    <location>
        <begin position="98"/>
        <end position="120"/>
    </location>
</feature>
<evidence type="ECO:0000313" key="9">
    <source>
        <dbReference type="Proteomes" id="UP000612362"/>
    </source>
</evidence>
<dbReference type="PANTHER" id="PTHR43744">
    <property type="entry name" value="ABC TRANSPORTER PERMEASE PROTEIN MG189-RELATED-RELATED"/>
    <property type="match status" value="1"/>
</dbReference>
<gene>
    <name evidence="8" type="ORF">KSX_60580</name>
</gene>
<dbReference type="EMBL" id="BNJF01000003">
    <property type="protein sequence ID" value="GHO47895.1"/>
    <property type="molecule type" value="Genomic_DNA"/>
</dbReference>
<feature type="transmembrane region" description="Helical" evidence="7">
    <location>
        <begin position="31"/>
        <end position="52"/>
    </location>
</feature>
<evidence type="ECO:0000256" key="1">
    <source>
        <dbReference type="ARBA" id="ARBA00004651"/>
    </source>
</evidence>
<evidence type="ECO:0000313" key="8">
    <source>
        <dbReference type="EMBL" id="GHO47895.1"/>
    </source>
</evidence>
<keyword evidence="3" id="KW-1003">Cell membrane</keyword>
<dbReference type="Proteomes" id="UP000612362">
    <property type="component" value="Unassembled WGS sequence"/>
</dbReference>
<proteinExistence type="predicted"/>
<keyword evidence="6 7" id="KW-0472">Membrane</keyword>
<comment type="caution">
    <text evidence="8">The sequence shown here is derived from an EMBL/GenBank/DDBJ whole genome shotgun (WGS) entry which is preliminary data.</text>
</comment>
<dbReference type="GO" id="GO:0005886">
    <property type="term" value="C:plasma membrane"/>
    <property type="evidence" value="ECO:0007669"/>
    <property type="project" value="UniProtKB-SubCell"/>
</dbReference>
<dbReference type="InterPro" id="IPR035906">
    <property type="entry name" value="MetI-like_sf"/>
</dbReference>
<sequence length="158" mass="17595">MATEASRMEQTSSAPERRANGLTPGKLISIIARYGALIILAIIFLLPFYLIIRNGLATDMEITSPRWTFFPTTLHFENISELFNDSEVLFLSGMENSALIAVLQTAGQILISALAGYGIARIPYRWANLVLYATLLTLMIPSRSFLCRSIWSYRISTG</sequence>
<organism evidence="8 9">
    <name type="scientific">Ktedonospora formicarum</name>
    <dbReference type="NCBI Taxonomy" id="2778364"/>
    <lineage>
        <taxon>Bacteria</taxon>
        <taxon>Bacillati</taxon>
        <taxon>Chloroflexota</taxon>
        <taxon>Ktedonobacteria</taxon>
        <taxon>Ktedonobacterales</taxon>
        <taxon>Ktedonobacteraceae</taxon>
        <taxon>Ktedonospora</taxon>
    </lineage>
</organism>
<keyword evidence="9" id="KW-1185">Reference proteome</keyword>
<name>A0A8J3I6S5_9CHLR</name>
<dbReference type="PANTHER" id="PTHR43744:SF12">
    <property type="entry name" value="ABC TRANSPORTER PERMEASE PROTEIN MG189-RELATED"/>
    <property type="match status" value="1"/>
</dbReference>
<keyword evidence="4 7" id="KW-0812">Transmembrane</keyword>
<evidence type="ECO:0000256" key="6">
    <source>
        <dbReference type="ARBA" id="ARBA00023136"/>
    </source>
</evidence>
<keyword evidence="5 7" id="KW-1133">Transmembrane helix</keyword>
<comment type="subcellular location">
    <subcellularLocation>
        <location evidence="1">Cell membrane</location>
        <topology evidence="1">Multi-pass membrane protein</topology>
    </subcellularLocation>
</comment>
<evidence type="ECO:0000256" key="7">
    <source>
        <dbReference type="SAM" id="Phobius"/>
    </source>
</evidence>
<evidence type="ECO:0000256" key="4">
    <source>
        <dbReference type="ARBA" id="ARBA00022692"/>
    </source>
</evidence>
<dbReference type="AlphaFoldDB" id="A0A8J3I6S5"/>
<feature type="transmembrane region" description="Helical" evidence="7">
    <location>
        <begin position="126"/>
        <end position="146"/>
    </location>
</feature>
<protein>
    <recommendedName>
        <fullName evidence="10">Carbohydrate ABC transporter permease</fullName>
    </recommendedName>
</protein>
<reference evidence="8" key="1">
    <citation type="submission" date="2020-10" db="EMBL/GenBank/DDBJ databases">
        <title>Taxonomic study of unclassified bacteria belonging to the class Ktedonobacteria.</title>
        <authorList>
            <person name="Yabe S."/>
            <person name="Wang C.M."/>
            <person name="Zheng Y."/>
            <person name="Sakai Y."/>
            <person name="Cavaletti L."/>
            <person name="Monciardini P."/>
            <person name="Donadio S."/>
        </authorList>
    </citation>
    <scope>NUCLEOTIDE SEQUENCE</scope>
    <source>
        <strain evidence="8">SOSP1-1</strain>
    </source>
</reference>
<evidence type="ECO:0008006" key="10">
    <source>
        <dbReference type="Google" id="ProtNLM"/>
    </source>
</evidence>
<keyword evidence="2" id="KW-0813">Transport</keyword>
<dbReference type="Gene3D" id="1.10.3720.10">
    <property type="entry name" value="MetI-like"/>
    <property type="match status" value="1"/>
</dbReference>
<evidence type="ECO:0000256" key="3">
    <source>
        <dbReference type="ARBA" id="ARBA00022475"/>
    </source>
</evidence>